<dbReference type="Proteomes" id="UP000028123">
    <property type="component" value="Unassembled WGS sequence"/>
</dbReference>
<feature type="transmembrane region" description="Helical" evidence="6">
    <location>
        <begin position="171"/>
        <end position="192"/>
    </location>
</feature>
<dbReference type="OrthoDB" id="9797740at2"/>
<evidence type="ECO:0000256" key="3">
    <source>
        <dbReference type="ARBA" id="ARBA00022692"/>
    </source>
</evidence>
<evidence type="ECO:0000313" key="8">
    <source>
        <dbReference type="EMBL" id="KEQ25744.1"/>
    </source>
</evidence>
<feature type="transmembrane region" description="Helical" evidence="6">
    <location>
        <begin position="55"/>
        <end position="74"/>
    </location>
</feature>
<sequence>MIPAQDAVSSRVQTRTGLSLLIIGIVLIAANLRAPLTAVGPIIGEIRGETGISNTWAGMMTTLPLLAFALLSPLSPRIARRLGMEHTLFAGLIVLLTGILLRSVSSVTTLFAGTALIGVAIAVSNVLVPALIKREFPNNVGTMTGIYSVSMNLCAAIASGVSIPISQGLGLGWRGALGSWALLSIVSLAAWLPMLRSRQRPQAVQTSADAKKSDSLWRSPLAWQITLFMGLQSLFFYVNISWFPAILQDRGMSAVSAGWMISIMQFASLPATFFMPILAGRRSDQRGLAVGVASLFLVGYLGLLLTDTDWLVPLWVVLVGVGAGSGFGLAVMFFALRTKSVRQSAEMSGMAQSFGYLLAAVGPTLFGFIHDATGGWTLPLVLLLIAAVGLLLAGLKAGKYGYVAASDSKEADAAEGNR</sequence>
<keyword evidence="2" id="KW-0813">Transport</keyword>
<evidence type="ECO:0000256" key="4">
    <source>
        <dbReference type="ARBA" id="ARBA00022989"/>
    </source>
</evidence>
<comment type="caution">
    <text evidence="8">The sequence shown here is derived from an EMBL/GenBank/DDBJ whole genome shotgun (WGS) entry which is preliminary data.</text>
</comment>
<keyword evidence="3 6" id="KW-0812">Transmembrane</keyword>
<dbReference type="InterPro" id="IPR036259">
    <property type="entry name" value="MFS_trans_sf"/>
</dbReference>
<dbReference type="PANTHER" id="PTHR23523:SF2">
    <property type="entry name" value="2-NITROIMIDAZOLE TRANSPORTER"/>
    <property type="match status" value="1"/>
</dbReference>
<dbReference type="SUPFAM" id="SSF103473">
    <property type="entry name" value="MFS general substrate transporter"/>
    <property type="match status" value="1"/>
</dbReference>
<organism evidence="8 9">
    <name type="scientific">Paenibacillus tyrfis</name>
    <dbReference type="NCBI Taxonomy" id="1501230"/>
    <lineage>
        <taxon>Bacteria</taxon>
        <taxon>Bacillati</taxon>
        <taxon>Bacillota</taxon>
        <taxon>Bacilli</taxon>
        <taxon>Bacillales</taxon>
        <taxon>Paenibacillaceae</taxon>
        <taxon>Paenibacillus</taxon>
    </lineage>
</organism>
<reference evidence="8 9" key="1">
    <citation type="submission" date="2014-06" db="EMBL/GenBank/DDBJ databases">
        <title>Draft genome sequence of Paenibacillus sp. MSt1.</title>
        <authorList>
            <person name="Aw Y.K."/>
            <person name="Ong K.S."/>
            <person name="Gan H.M."/>
            <person name="Lee S.M."/>
        </authorList>
    </citation>
    <scope>NUCLEOTIDE SEQUENCE [LARGE SCALE GENOMIC DNA]</scope>
    <source>
        <strain evidence="8 9">MSt1</strain>
    </source>
</reference>
<dbReference type="InterPro" id="IPR052524">
    <property type="entry name" value="MFS_Cyanate_Porter"/>
</dbReference>
<evidence type="ECO:0000313" key="9">
    <source>
        <dbReference type="Proteomes" id="UP000028123"/>
    </source>
</evidence>
<feature type="domain" description="Major facilitator superfamily (MFS) profile" evidence="7">
    <location>
        <begin position="17"/>
        <end position="401"/>
    </location>
</feature>
<dbReference type="PROSITE" id="PS50850">
    <property type="entry name" value="MFS"/>
    <property type="match status" value="1"/>
</dbReference>
<dbReference type="eggNOG" id="COG2807">
    <property type="taxonomic scope" value="Bacteria"/>
</dbReference>
<evidence type="ECO:0000256" key="2">
    <source>
        <dbReference type="ARBA" id="ARBA00022448"/>
    </source>
</evidence>
<dbReference type="EMBL" id="JNVM01000010">
    <property type="protein sequence ID" value="KEQ25744.1"/>
    <property type="molecule type" value="Genomic_DNA"/>
</dbReference>
<evidence type="ECO:0000256" key="5">
    <source>
        <dbReference type="ARBA" id="ARBA00023136"/>
    </source>
</evidence>
<protein>
    <submittedName>
        <fullName evidence="8">Transporter</fullName>
    </submittedName>
</protein>
<feature type="transmembrane region" description="Helical" evidence="6">
    <location>
        <begin position="254"/>
        <end position="275"/>
    </location>
</feature>
<dbReference type="Gene3D" id="1.20.1250.20">
    <property type="entry name" value="MFS general substrate transporter like domains"/>
    <property type="match status" value="1"/>
</dbReference>
<dbReference type="GO" id="GO:0005886">
    <property type="term" value="C:plasma membrane"/>
    <property type="evidence" value="ECO:0007669"/>
    <property type="project" value="UniProtKB-SubCell"/>
</dbReference>
<keyword evidence="4 6" id="KW-1133">Transmembrane helix</keyword>
<accession>A0A081P4X1</accession>
<feature type="transmembrane region" description="Helical" evidence="6">
    <location>
        <begin position="86"/>
        <end position="104"/>
    </location>
</feature>
<feature type="transmembrane region" description="Helical" evidence="6">
    <location>
        <begin position="348"/>
        <end position="370"/>
    </location>
</feature>
<feature type="transmembrane region" description="Helical" evidence="6">
    <location>
        <begin position="287"/>
        <end position="306"/>
    </location>
</feature>
<evidence type="ECO:0000256" key="6">
    <source>
        <dbReference type="SAM" id="Phobius"/>
    </source>
</evidence>
<feature type="transmembrane region" description="Helical" evidence="6">
    <location>
        <begin position="312"/>
        <end position="336"/>
    </location>
</feature>
<dbReference type="InterPro" id="IPR011701">
    <property type="entry name" value="MFS"/>
</dbReference>
<dbReference type="InterPro" id="IPR020846">
    <property type="entry name" value="MFS_dom"/>
</dbReference>
<keyword evidence="5 6" id="KW-0472">Membrane</keyword>
<dbReference type="Pfam" id="PF07690">
    <property type="entry name" value="MFS_1"/>
    <property type="match status" value="1"/>
</dbReference>
<dbReference type="PANTHER" id="PTHR23523">
    <property type="match status" value="1"/>
</dbReference>
<gene>
    <name evidence="8" type="ORF">ET33_03265</name>
</gene>
<feature type="transmembrane region" description="Helical" evidence="6">
    <location>
        <begin position="144"/>
        <end position="165"/>
    </location>
</feature>
<keyword evidence="9" id="KW-1185">Reference proteome</keyword>
<dbReference type="RefSeq" id="WP_036682321.1">
    <property type="nucleotide sequence ID" value="NZ_JNVM01000010.1"/>
</dbReference>
<dbReference type="CDD" id="cd17339">
    <property type="entry name" value="MFS_NIMT_CynX_like"/>
    <property type="match status" value="1"/>
</dbReference>
<dbReference type="GO" id="GO:0022857">
    <property type="term" value="F:transmembrane transporter activity"/>
    <property type="evidence" value="ECO:0007669"/>
    <property type="project" value="InterPro"/>
</dbReference>
<feature type="transmembrane region" description="Helical" evidence="6">
    <location>
        <begin position="221"/>
        <end position="242"/>
    </location>
</feature>
<evidence type="ECO:0000256" key="1">
    <source>
        <dbReference type="ARBA" id="ARBA00004651"/>
    </source>
</evidence>
<feature type="transmembrane region" description="Helical" evidence="6">
    <location>
        <begin position="110"/>
        <end position="132"/>
    </location>
</feature>
<proteinExistence type="predicted"/>
<dbReference type="AlphaFoldDB" id="A0A081P4X1"/>
<feature type="transmembrane region" description="Helical" evidence="6">
    <location>
        <begin position="20"/>
        <end position="43"/>
    </location>
</feature>
<comment type="subcellular location">
    <subcellularLocation>
        <location evidence="1">Cell membrane</location>
        <topology evidence="1">Multi-pass membrane protein</topology>
    </subcellularLocation>
</comment>
<evidence type="ECO:0000259" key="7">
    <source>
        <dbReference type="PROSITE" id="PS50850"/>
    </source>
</evidence>
<feature type="transmembrane region" description="Helical" evidence="6">
    <location>
        <begin position="376"/>
        <end position="395"/>
    </location>
</feature>
<name>A0A081P4X1_9BACL</name>